<protein>
    <submittedName>
        <fullName evidence="2">Uncharacterized protein</fullName>
    </submittedName>
</protein>
<keyword evidence="1" id="KW-0732">Signal</keyword>
<sequence length="68" mass="7402">MKKYLYAGVLAACLSAPVFAANSKFVAQSPEEPLHKRSVLLCMAVLVGLHYLRHLPGVPARRPANTEV</sequence>
<dbReference type="AlphaFoldDB" id="A0A844D1T4"/>
<feature type="chain" id="PRO_5032683180" evidence="1">
    <location>
        <begin position="21"/>
        <end position="68"/>
    </location>
</feature>
<organism evidence="2 3">
    <name type="scientific">Duganella aquatilis</name>
    <dbReference type="NCBI Taxonomy" id="2666082"/>
    <lineage>
        <taxon>Bacteria</taxon>
        <taxon>Pseudomonadati</taxon>
        <taxon>Pseudomonadota</taxon>
        <taxon>Betaproteobacteria</taxon>
        <taxon>Burkholderiales</taxon>
        <taxon>Oxalobacteraceae</taxon>
        <taxon>Telluria group</taxon>
        <taxon>Duganella</taxon>
    </lineage>
</organism>
<keyword evidence="3" id="KW-1185">Reference proteome</keyword>
<evidence type="ECO:0000313" key="3">
    <source>
        <dbReference type="Proteomes" id="UP000439986"/>
    </source>
</evidence>
<evidence type="ECO:0000313" key="2">
    <source>
        <dbReference type="EMBL" id="MRW87027.1"/>
    </source>
</evidence>
<gene>
    <name evidence="2" type="ORF">GJ698_23440</name>
</gene>
<evidence type="ECO:0000256" key="1">
    <source>
        <dbReference type="SAM" id="SignalP"/>
    </source>
</evidence>
<comment type="caution">
    <text evidence="2">The sequence shown here is derived from an EMBL/GenBank/DDBJ whole genome shotgun (WGS) entry which is preliminary data.</text>
</comment>
<name>A0A844D1T4_9BURK</name>
<dbReference type="Proteomes" id="UP000439986">
    <property type="component" value="Unassembled WGS sequence"/>
</dbReference>
<dbReference type="RefSeq" id="WP_154360285.1">
    <property type="nucleotide sequence ID" value="NZ_WKJL01000022.1"/>
</dbReference>
<accession>A0A844D1T4</accession>
<reference evidence="2 3" key="1">
    <citation type="submission" date="2019-11" db="EMBL/GenBank/DDBJ databases">
        <title>Novel species isolated from a subtropical stream in China.</title>
        <authorList>
            <person name="Lu H."/>
        </authorList>
    </citation>
    <scope>NUCLEOTIDE SEQUENCE [LARGE SCALE GENOMIC DNA]</scope>
    <source>
        <strain evidence="2 3">FT26W</strain>
    </source>
</reference>
<proteinExistence type="predicted"/>
<dbReference type="EMBL" id="WKJL01000022">
    <property type="protein sequence ID" value="MRW87027.1"/>
    <property type="molecule type" value="Genomic_DNA"/>
</dbReference>
<feature type="signal peptide" evidence="1">
    <location>
        <begin position="1"/>
        <end position="20"/>
    </location>
</feature>